<reference evidence="3" key="1">
    <citation type="journal article" date="2015" name="PLoS Genet.">
        <title>Genome Sequence and Transcriptome Analyses of Chrysochromulina tobin: Metabolic Tools for Enhanced Algal Fitness in the Prominent Order Prymnesiales (Haptophyceae).</title>
        <authorList>
            <person name="Hovde B.T."/>
            <person name="Deodato C.R."/>
            <person name="Hunsperger H.M."/>
            <person name="Ryken S.A."/>
            <person name="Yost W."/>
            <person name="Jha R.K."/>
            <person name="Patterson J."/>
            <person name="Monnat R.J. Jr."/>
            <person name="Barlow S.B."/>
            <person name="Starkenburg S.R."/>
            <person name="Cattolico R.A."/>
        </authorList>
    </citation>
    <scope>NUCLEOTIDE SEQUENCE</scope>
    <source>
        <strain evidence="3">CCMP291</strain>
    </source>
</reference>
<evidence type="ECO:0000313" key="2">
    <source>
        <dbReference type="EMBL" id="KOO31020.1"/>
    </source>
</evidence>
<sequence length="104" mass="11516">MSADMIGIIVEVNVEPSRMDEFLKVAEADAVGSRAEPGCLRFEVLRSTDSDTRFYFYEVYESAAAVAEHKAQPHFQLWTNFKESGGCKSVSSKAGFPGSWAFPK</sequence>
<evidence type="ECO:0000259" key="1">
    <source>
        <dbReference type="PROSITE" id="PS51725"/>
    </source>
</evidence>
<dbReference type="InterPro" id="IPR011008">
    <property type="entry name" value="Dimeric_a/b-barrel"/>
</dbReference>
<evidence type="ECO:0000313" key="3">
    <source>
        <dbReference type="Proteomes" id="UP000037460"/>
    </source>
</evidence>
<dbReference type="OrthoDB" id="10261153at2759"/>
<dbReference type="PROSITE" id="PS51725">
    <property type="entry name" value="ABM"/>
    <property type="match status" value="1"/>
</dbReference>
<dbReference type="PANTHER" id="PTHR33336">
    <property type="entry name" value="QUINOL MONOOXYGENASE YGIN-RELATED"/>
    <property type="match status" value="1"/>
</dbReference>
<dbReference type="SUPFAM" id="SSF54909">
    <property type="entry name" value="Dimeric alpha+beta barrel"/>
    <property type="match status" value="1"/>
</dbReference>
<organism evidence="2 3">
    <name type="scientific">Chrysochromulina tobinii</name>
    <dbReference type="NCBI Taxonomy" id="1460289"/>
    <lineage>
        <taxon>Eukaryota</taxon>
        <taxon>Haptista</taxon>
        <taxon>Haptophyta</taxon>
        <taxon>Prymnesiophyceae</taxon>
        <taxon>Prymnesiales</taxon>
        <taxon>Chrysochromulinaceae</taxon>
        <taxon>Chrysochromulina</taxon>
    </lineage>
</organism>
<keyword evidence="3" id="KW-1185">Reference proteome</keyword>
<dbReference type="AlphaFoldDB" id="A0A0M0JWV3"/>
<comment type="caution">
    <text evidence="2">The sequence shown here is derived from an EMBL/GenBank/DDBJ whole genome shotgun (WGS) entry which is preliminary data.</text>
</comment>
<dbReference type="InterPro" id="IPR007138">
    <property type="entry name" value="ABM_dom"/>
</dbReference>
<dbReference type="EMBL" id="JWZX01002101">
    <property type="protein sequence ID" value="KOO31020.1"/>
    <property type="molecule type" value="Genomic_DNA"/>
</dbReference>
<name>A0A0M0JWV3_9EUKA</name>
<proteinExistence type="predicted"/>
<dbReference type="InterPro" id="IPR050744">
    <property type="entry name" value="AI-2_Isomerase_LsrG"/>
</dbReference>
<dbReference type="Pfam" id="PF03992">
    <property type="entry name" value="ABM"/>
    <property type="match status" value="1"/>
</dbReference>
<dbReference type="Proteomes" id="UP000037460">
    <property type="component" value="Unassembled WGS sequence"/>
</dbReference>
<protein>
    <submittedName>
        <fullName evidence="2">Autoinducer-2 (Ai-2) modifying protein</fullName>
    </submittedName>
</protein>
<dbReference type="Gene3D" id="3.30.70.100">
    <property type="match status" value="1"/>
</dbReference>
<dbReference type="GO" id="GO:0016491">
    <property type="term" value="F:oxidoreductase activity"/>
    <property type="evidence" value="ECO:0007669"/>
    <property type="project" value="TreeGrafter"/>
</dbReference>
<dbReference type="GO" id="GO:0005829">
    <property type="term" value="C:cytosol"/>
    <property type="evidence" value="ECO:0007669"/>
    <property type="project" value="TreeGrafter"/>
</dbReference>
<dbReference type="PANTHER" id="PTHR33336:SF1">
    <property type="entry name" value="(4S)-4-HYDROXY-5-PHOSPHONOOXYPENTANE-2,3-DIONE ISOMERASE"/>
    <property type="match status" value="1"/>
</dbReference>
<accession>A0A0M0JWV3</accession>
<feature type="domain" description="ABM" evidence="1">
    <location>
        <begin position="6"/>
        <end position="96"/>
    </location>
</feature>
<gene>
    <name evidence="2" type="ORF">Ctob_012094</name>
</gene>